<dbReference type="InterPro" id="IPR030829">
    <property type="entry name" value="SoxH-rel_PQQ_2"/>
</dbReference>
<organism evidence="4 5">
    <name type="scientific">Advenella mimigardefordensis (strain DSM 17166 / LMG 22922 / DPN7)</name>
    <dbReference type="NCBI Taxonomy" id="1247726"/>
    <lineage>
        <taxon>Bacteria</taxon>
        <taxon>Pseudomonadati</taxon>
        <taxon>Pseudomonadota</taxon>
        <taxon>Betaproteobacteria</taxon>
        <taxon>Burkholderiales</taxon>
        <taxon>Alcaligenaceae</taxon>
    </lineage>
</organism>
<dbReference type="EMBL" id="CP003915">
    <property type="protein sequence ID" value="AHG65728.1"/>
    <property type="molecule type" value="Genomic_DNA"/>
</dbReference>
<dbReference type="PATRIC" id="fig|1247726.3.peg.4060"/>
<dbReference type="Pfam" id="PF00753">
    <property type="entry name" value="Lactamase_B"/>
    <property type="match status" value="1"/>
</dbReference>
<evidence type="ECO:0000313" key="4">
    <source>
        <dbReference type="EMBL" id="AHG65728.1"/>
    </source>
</evidence>
<evidence type="ECO:0000256" key="2">
    <source>
        <dbReference type="SAM" id="SignalP"/>
    </source>
</evidence>
<dbReference type="PANTHER" id="PTHR42951">
    <property type="entry name" value="METALLO-BETA-LACTAMASE DOMAIN-CONTAINING"/>
    <property type="match status" value="1"/>
</dbReference>
<feature type="domain" description="Metallo-beta-lactamase" evidence="3">
    <location>
        <begin position="55"/>
        <end position="240"/>
    </location>
</feature>
<dbReference type="KEGG" id="amim:MIM_c36700"/>
<reference evidence="4 5" key="1">
    <citation type="journal article" date="2014" name="Microbiology">
        <title>Unravelling the complete genome sequence of Advenella mimigardefordensis strain DPN7T and novel insights in the catabolism of the xenobiotic polythioester precursor 3,3'-dithiodipropionate.</title>
        <authorList>
            <person name="Wubbeler J.H."/>
            <person name="Hiessl S."/>
            <person name="Schuldes J."/>
            <person name="Thurmer A."/>
            <person name="Daniel R."/>
            <person name="Steinbuchel A."/>
        </authorList>
    </citation>
    <scope>NUCLEOTIDE SEQUENCE [LARGE SCALE GENOMIC DNA]</scope>
    <source>
        <strain evidence="5">DSM 17166 / LMG 22922 / DPN7</strain>
    </source>
</reference>
<dbReference type="GO" id="GO:0017001">
    <property type="term" value="P:antibiotic catabolic process"/>
    <property type="evidence" value="ECO:0007669"/>
    <property type="project" value="UniProtKB-ARBA"/>
</dbReference>
<dbReference type="eggNOG" id="COG0491">
    <property type="taxonomic scope" value="Bacteria"/>
</dbReference>
<dbReference type="InterPro" id="IPR001279">
    <property type="entry name" value="Metallo-B-lactamas"/>
</dbReference>
<keyword evidence="2" id="KW-0732">Signal</keyword>
<feature type="chain" id="PRO_5004793687" evidence="2">
    <location>
        <begin position="25"/>
        <end position="311"/>
    </location>
</feature>
<dbReference type="InterPro" id="IPR050855">
    <property type="entry name" value="NDM-1-like"/>
</dbReference>
<protein>
    <submittedName>
        <fullName evidence="4">Metallo-beta-lactamase domain-containing protein</fullName>
    </submittedName>
</protein>
<proteinExistence type="inferred from homology"/>
<evidence type="ECO:0000313" key="5">
    <source>
        <dbReference type="Proteomes" id="UP000019095"/>
    </source>
</evidence>
<dbReference type="STRING" id="1247726.MIM_c36700"/>
<dbReference type="HOGENOM" id="CLU_056342_0_0_4"/>
<dbReference type="Proteomes" id="UP000019095">
    <property type="component" value="Chromosome"/>
</dbReference>
<dbReference type="CDD" id="cd16282">
    <property type="entry name" value="metallo-hydrolase-like_MBL-fold"/>
    <property type="match status" value="1"/>
</dbReference>
<keyword evidence="5" id="KW-1185">Reference proteome</keyword>
<dbReference type="OrthoDB" id="1273797at2"/>
<dbReference type="SUPFAM" id="SSF56281">
    <property type="entry name" value="Metallo-hydrolase/oxidoreductase"/>
    <property type="match status" value="1"/>
</dbReference>
<dbReference type="SMART" id="SM00849">
    <property type="entry name" value="Lactamase_B"/>
    <property type="match status" value="1"/>
</dbReference>
<name>W0PL79_ADVMD</name>
<evidence type="ECO:0000259" key="3">
    <source>
        <dbReference type="SMART" id="SM00849"/>
    </source>
</evidence>
<dbReference type="PANTHER" id="PTHR42951:SF4">
    <property type="entry name" value="ACYL-COENZYME A THIOESTERASE MBLAC2"/>
    <property type="match status" value="1"/>
</dbReference>
<feature type="signal peptide" evidence="2">
    <location>
        <begin position="1"/>
        <end position="24"/>
    </location>
</feature>
<dbReference type="Gene3D" id="3.60.15.10">
    <property type="entry name" value="Ribonuclease Z/Hydroxyacylglutathione hydrolase-like"/>
    <property type="match status" value="1"/>
</dbReference>
<comment type="similarity">
    <text evidence="1">Belongs to the metallo-beta-lactamase superfamily. Class-B beta-lactamase family.</text>
</comment>
<sequence length="311" mass="34208">MKRPGIFRCVVSCVLTVACSLATAEPLLMHEVAPGVYVHQGAHQDFDDADYKGDIANIGFVVGKEAVAVIDTGGSYDIGKSLAQAVARVTPLPIRYVINTHVHPDHILGNAAFADANAHIHPQFVGHAQLAAVMYESQDTYLREAPARADGGKNTIVMPTIRITEPQRLDLGNRKLLLQSWPAAHSTTDLTVLDEQTDTLWTGDLLFTERTPSVDGDIKGWIQAIDTLKQKPVALLIPGHGPSPKDQAAAWDAQRRYLQTLQSDIAQGIKKGQDMSEVMQHAAAQEKDKWQLFDIINPRNVNLLFPKMEWQ</sequence>
<dbReference type="NCBIfam" id="TIGR04559">
    <property type="entry name" value="SoxH_rel_PQQ_2"/>
    <property type="match status" value="1"/>
</dbReference>
<accession>W0PL79</accession>
<dbReference type="InterPro" id="IPR036866">
    <property type="entry name" value="RibonucZ/Hydroxyglut_hydro"/>
</dbReference>
<dbReference type="PROSITE" id="PS51257">
    <property type="entry name" value="PROKAR_LIPOPROTEIN"/>
    <property type="match status" value="1"/>
</dbReference>
<evidence type="ECO:0000256" key="1">
    <source>
        <dbReference type="ARBA" id="ARBA00005250"/>
    </source>
</evidence>
<dbReference type="AlphaFoldDB" id="W0PL79"/>
<gene>
    <name evidence="4" type="ORF">MIM_c36700</name>
</gene>